<evidence type="ECO:0000259" key="3">
    <source>
        <dbReference type="Pfam" id="PF25053"/>
    </source>
</evidence>
<dbReference type="SUPFAM" id="SSF52540">
    <property type="entry name" value="P-loop containing nucleoside triphosphate hydrolases"/>
    <property type="match status" value="1"/>
</dbReference>
<dbReference type="EMBL" id="JAQQWI010000007">
    <property type="protein sequence ID" value="KAK8026384.1"/>
    <property type="molecule type" value="Genomic_DNA"/>
</dbReference>
<sequence length="965" mass="110053">MAPAFRKWESFRKSLEAVWSKREIEEMAAALRDPRDEMEFRILVSFRRSIRAVAIPQSDASLQLEQSTQRIVDTFMNSRDSFAGQLKVQSERIIQIQELLTRNHAGSVRSEEDISSIQRDDFGAFESPLVGADQQCRSLEERSESKLAMEKELSILMTENEILGSLSFPSMMTRMESIEAAHTQTFRWVHQEPGSTEQSWNNLVTWLRHGNGIYWVNGKLAARKSTLMKYLCDHSKTRDALKLWSKGHPVEVSSFFFWSSGDENQRSQSGMLRSFLFQLFQRHRHLLEQVLPDIWNTYHTRARAMISKRDVPPDSPLLPPKPSDLTVSQLKKAFRDLIVFLQRKVNICFFIDGLDEYAGDYQNIAEFLQQHIDLTGVKFCISSRPLLIFEQVFRDLPGLRLQDLTKRDIKEYINSHLYSHSYMKQLEKRHPGEASRLVSEIVHKARGVFLWVKLVTRSILRGLSDYNRISDLQKRISYLPSDLEALYNHILDGVDPFYRVHMSRVLQIFRVAQTGSSGLVTLLNMSWADEEETLLVETTSIKPYTEEDIGERCEIMDARLKSVCAGLLETNTDHRSSGFWPDCHVLYMHRTVSDWLAKPEVWGRLMSVTVGTGFSPNLAMLKSRIMMLKTWNPEYHGRLDMRIVVDALNYAREAEADLQCGFPKLLDKLDAVTEFHWRNTSGFASHLRPGSPLPLLPKSLVSNFSEEEGLEGGGLQELGLHLPHWSQSIKLDGGRTLGQHATFFDLARAFGLKHYVDAKYDAGHAFVEHEVSHWLLMQAFSGTCGSASTSNRPKDPDPKQVERILASGIDPNMSFDGGMTPWQGALLDAFWHASRRPSPSSDDIADTEVNPSYDVWERKAQAWAQVLEAFIQHGADPHCPYVRLKHLPGFPRVTPLTLVEVYSLNSLTEEAERLEACITSEIARREAPRTGRLLDEASRTMIQRGGGDGGRNGVEPRGIIQWLFS</sequence>
<evidence type="ECO:0008006" key="6">
    <source>
        <dbReference type="Google" id="ProtNLM"/>
    </source>
</evidence>
<dbReference type="Pfam" id="PF24883">
    <property type="entry name" value="NPHP3_N"/>
    <property type="match status" value="1"/>
</dbReference>
<evidence type="ECO:0000256" key="1">
    <source>
        <dbReference type="ARBA" id="ARBA00022737"/>
    </source>
</evidence>
<name>A0ABR1S578_9PEZI</name>
<keyword evidence="1" id="KW-0677">Repeat</keyword>
<gene>
    <name evidence="4" type="ORF">PG991_003440</name>
</gene>
<dbReference type="InterPro" id="IPR056884">
    <property type="entry name" value="NPHP3-like_N"/>
</dbReference>
<feature type="domain" description="Nephrocystin 3-like N-terminal" evidence="2">
    <location>
        <begin position="204"/>
        <end position="298"/>
    </location>
</feature>
<accession>A0ABR1S578</accession>
<proteinExistence type="predicted"/>
<comment type="caution">
    <text evidence="4">The sequence shown here is derived from an EMBL/GenBank/DDBJ whole genome shotgun (WGS) entry which is preliminary data.</text>
</comment>
<dbReference type="PANTHER" id="PTHR10039">
    <property type="entry name" value="AMELOGENIN"/>
    <property type="match status" value="1"/>
</dbReference>
<dbReference type="InterPro" id="IPR056693">
    <property type="entry name" value="DUF7791"/>
</dbReference>
<evidence type="ECO:0000259" key="2">
    <source>
        <dbReference type="Pfam" id="PF24883"/>
    </source>
</evidence>
<evidence type="ECO:0000313" key="5">
    <source>
        <dbReference type="Proteomes" id="UP001396898"/>
    </source>
</evidence>
<keyword evidence="5" id="KW-1185">Reference proteome</keyword>
<feature type="domain" description="DUF7791" evidence="3">
    <location>
        <begin position="494"/>
        <end position="634"/>
    </location>
</feature>
<reference evidence="4 5" key="1">
    <citation type="submission" date="2023-01" db="EMBL/GenBank/DDBJ databases">
        <title>Analysis of 21 Apiospora genomes using comparative genomics revels a genus with tremendous synthesis potential of carbohydrate active enzymes and secondary metabolites.</title>
        <authorList>
            <person name="Sorensen T."/>
        </authorList>
    </citation>
    <scope>NUCLEOTIDE SEQUENCE [LARGE SCALE GENOMIC DNA]</scope>
    <source>
        <strain evidence="4 5">CBS 20057</strain>
    </source>
</reference>
<dbReference type="InterPro" id="IPR027417">
    <property type="entry name" value="P-loop_NTPase"/>
</dbReference>
<protein>
    <recommendedName>
        <fullName evidence="6">NACHT domain-containing protein</fullName>
    </recommendedName>
</protein>
<dbReference type="Proteomes" id="UP001396898">
    <property type="component" value="Unassembled WGS sequence"/>
</dbReference>
<organism evidence="4 5">
    <name type="scientific">Apiospora marii</name>
    <dbReference type="NCBI Taxonomy" id="335849"/>
    <lineage>
        <taxon>Eukaryota</taxon>
        <taxon>Fungi</taxon>
        <taxon>Dikarya</taxon>
        <taxon>Ascomycota</taxon>
        <taxon>Pezizomycotina</taxon>
        <taxon>Sordariomycetes</taxon>
        <taxon>Xylariomycetidae</taxon>
        <taxon>Amphisphaeriales</taxon>
        <taxon>Apiosporaceae</taxon>
        <taxon>Apiospora</taxon>
    </lineage>
</organism>
<evidence type="ECO:0000313" key="4">
    <source>
        <dbReference type="EMBL" id="KAK8026384.1"/>
    </source>
</evidence>
<dbReference type="Pfam" id="PF25053">
    <property type="entry name" value="DUF7791"/>
    <property type="match status" value="1"/>
</dbReference>
<dbReference type="PANTHER" id="PTHR10039:SF5">
    <property type="entry name" value="NACHT DOMAIN-CONTAINING PROTEIN"/>
    <property type="match status" value="1"/>
</dbReference>